<dbReference type="PANTHER" id="PTHR10291:SF43">
    <property type="entry name" value="DEHYDRODOLICHYL DIPHOSPHATE SYNTHASE COMPLEX SUBUNIT DHDDS"/>
    <property type="match status" value="1"/>
</dbReference>
<dbReference type="PANTHER" id="PTHR10291">
    <property type="entry name" value="DEHYDRODOLICHYL DIPHOSPHATE SYNTHASE FAMILY MEMBER"/>
    <property type="match status" value="1"/>
</dbReference>
<evidence type="ECO:0000256" key="2">
    <source>
        <dbReference type="ARBA" id="ARBA00022679"/>
    </source>
</evidence>
<dbReference type="AlphaFoldDB" id="A0A7D9DAU0"/>
<evidence type="ECO:0000256" key="3">
    <source>
        <dbReference type="ARBA" id="ARBA00022842"/>
    </source>
</evidence>
<protein>
    <recommendedName>
        <fullName evidence="5">Alkyl transferase</fullName>
        <ecNumber evidence="5">2.5.1.-</ecNumber>
    </recommendedName>
</protein>
<dbReference type="EC" id="2.5.1.-" evidence="5"/>
<evidence type="ECO:0000313" key="8">
    <source>
        <dbReference type="Proteomes" id="UP001152795"/>
    </source>
</evidence>
<keyword evidence="2 5" id="KW-0808">Transferase</keyword>
<dbReference type="EMBL" id="CACRXK020000305">
    <property type="protein sequence ID" value="CAB3980596.1"/>
    <property type="molecule type" value="Genomic_DNA"/>
</dbReference>
<dbReference type="GO" id="GO:1904423">
    <property type="term" value="C:dehydrodolichyl diphosphate synthase complex"/>
    <property type="evidence" value="ECO:0007669"/>
    <property type="project" value="TreeGrafter"/>
</dbReference>
<accession>A0A7D9DAU0</accession>
<organism evidence="7 8">
    <name type="scientific">Paramuricea clavata</name>
    <name type="common">Red gorgonian</name>
    <name type="synonym">Violescent sea-whip</name>
    <dbReference type="NCBI Taxonomy" id="317549"/>
    <lineage>
        <taxon>Eukaryota</taxon>
        <taxon>Metazoa</taxon>
        <taxon>Cnidaria</taxon>
        <taxon>Anthozoa</taxon>
        <taxon>Octocorallia</taxon>
        <taxon>Malacalcyonacea</taxon>
        <taxon>Plexauridae</taxon>
        <taxon>Paramuricea</taxon>
    </lineage>
</organism>
<evidence type="ECO:0000256" key="6">
    <source>
        <dbReference type="SAM" id="MobiDB-lite"/>
    </source>
</evidence>
<feature type="region of interest" description="Disordered" evidence="6">
    <location>
        <begin position="1"/>
        <end position="20"/>
    </location>
</feature>
<reference evidence="7" key="1">
    <citation type="submission" date="2020-04" db="EMBL/GenBank/DDBJ databases">
        <authorList>
            <person name="Alioto T."/>
            <person name="Alioto T."/>
            <person name="Gomez Garrido J."/>
        </authorList>
    </citation>
    <scope>NUCLEOTIDE SEQUENCE</scope>
    <source>
        <strain evidence="7">A484AB</strain>
    </source>
</reference>
<dbReference type="PROSITE" id="PS01066">
    <property type="entry name" value="UPP_SYNTHASE"/>
    <property type="match status" value="1"/>
</dbReference>
<keyword evidence="3" id="KW-0460">Magnesium</keyword>
<dbReference type="NCBIfam" id="TIGR00055">
    <property type="entry name" value="uppS"/>
    <property type="match status" value="1"/>
</dbReference>
<evidence type="ECO:0000256" key="1">
    <source>
        <dbReference type="ARBA" id="ARBA00005432"/>
    </source>
</evidence>
<comment type="caution">
    <text evidence="7">The sequence shown here is derived from an EMBL/GenBank/DDBJ whole genome shotgun (WGS) entry which is preliminary data.</text>
</comment>
<dbReference type="GO" id="GO:0045547">
    <property type="term" value="F:ditrans,polycis-polyprenyl diphosphate synthase [(2E,6E)-farnesyl diphosphate specific] activity"/>
    <property type="evidence" value="ECO:0007669"/>
    <property type="project" value="UniProtKB-EC"/>
</dbReference>
<keyword evidence="8" id="KW-1185">Reference proteome</keyword>
<comment type="catalytic activity">
    <reaction evidence="4">
        <text>n isopentenyl diphosphate + (2E,6E)-farnesyl diphosphate = a di-trans,poly-cis-polyprenyl diphosphate + n diphosphate</text>
        <dbReference type="Rhea" id="RHEA:53008"/>
        <dbReference type="Rhea" id="RHEA-COMP:19494"/>
        <dbReference type="ChEBI" id="CHEBI:33019"/>
        <dbReference type="ChEBI" id="CHEBI:128769"/>
        <dbReference type="ChEBI" id="CHEBI:136960"/>
        <dbReference type="ChEBI" id="CHEBI:175763"/>
        <dbReference type="EC" id="2.5.1.87"/>
    </reaction>
</comment>
<gene>
    <name evidence="7" type="ORF">PACLA_8A083844</name>
</gene>
<dbReference type="SUPFAM" id="SSF64005">
    <property type="entry name" value="Undecaprenyl diphosphate synthase"/>
    <property type="match status" value="1"/>
</dbReference>
<dbReference type="CDD" id="cd00475">
    <property type="entry name" value="Cis_IPPS"/>
    <property type="match status" value="1"/>
</dbReference>
<name>A0A7D9DAU0_PARCT</name>
<feature type="compositionally biased region" description="Basic and acidic residues" evidence="6">
    <location>
        <begin position="1"/>
        <end position="13"/>
    </location>
</feature>
<evidence type="ECO:0000256" key="4">
    <source>
        <dbReference type="ARBA" id="ARBA00047353"/>
    </source>
</evidence>
<dbReference type="Gene3D" id="3.40.1180.10">
    <property type="entry name" value="Decaprenyl diphosphate synthase-like"/>
    <property type="match status" value="1"/>
</dbReference>
<dbReference type="InterPro" id="IPR018520">
    <property type="entry name" value="UPP_synth-like_CS"/>
</dbReference>
<dbReference type="GO" id="GO:0005783">
    <property type="term" value="C:endoplasmic reticulum"/>
    <property type="evidence" value="ECO:0007669"/>
    <property type="project" value="TreeGrafter"/>
</dbReference>
<dbReference type="FunFam" id="3.40.1180.10:FF:000005">
    <property type="entry name" value="Alkyl transferase"/>
    <property type="match status" value="1"/>
</dbReference>
<dbReference type="Proteomes" id="UP001152795">
    <property type="component" value="Unassembled WGS sequence"/>
</dbReference>
<evidence type="ECO:0000313" key="7">
    <source>
        <dbReference type="EMBL" id="CAB3980596.1"/>
    </source>
</evidence>
<dbReference type="GO" id="GO:0016094">
    <property type="term" value="P:polyprenol biosynthetic process"/>
    <property type="evidence" value="ECO:0007669"/>
    <property type="project" value="TreeGrafter"/>
</dbReference>
<dbReference type="HAMAP" id="MF_01139">
    <property type="entry name" value="ISPT"/>
    <property type="match status" value="1"/>
</dbReference>
<sequence>MDGNRRFAKERQQPRAQGHESGFQKLAETLQWCFELGIYEVTVYAFSIENFKRSKEEVDGLMELTKRKVAKLMEEKDKIMEHGVCIRVLGDLTLLPPDTREAVAEVVRFSKNNTKCFLNVCLAYTSRHEIAEAVKLTAEGVELGILEPSDVTETLLDKTLYTNKSPDPDLLIRTSGETRLSDFLLWQTSHTCLIFEKALWPAFSIWDFYHAILCYQWNYTKLKTEKDKTERYKLTKELESLKQSIAHKQIQAQNKETSQVDEHEIEEAIKRKDERQQAFLSFVDERRQQILESRC</sequence>
<dbReference type="OrthoDB" id="4173905at2759"/>
<proteinExistence type="inferred from homology"/>
<dbReference type="InterPro" id="IPR001441">
    <property type="entry name" value="UPP_synth-like"/>
</dbReference>
<dbReference type="InterPro" id="IPR036424">
    <property type="entry name" value="UPP_synth-like_sf"/>
</dbReference>
<dbReference type="Pfam" id="PF01255">
    <property type="entry name" value="Prenyltransf"/>
    <property type="match status" value="1"/>
</dbReference>
<comment type="similarity">
    <text evidence="1 5">Belongs to the UPP synthase family.</text>
</comment>
<evidence type="ECO:0000256" key="5">
    <source>
        <dbReference type="RuleBase" id="RU363018"/>
    </source>
</evidence>